<organism evidence="6 7">
    <name type="scientific">Roseimicrobium gellanilyticum</name>
    <dbReference type="NCBI Taxonomy" id="748857"/>
    <lineage>
        <taxon>Bacteria</taxon>
        <taxon>Pseudomonadati</taxon>
        <taxon>Verrucomicrobiota</taxon>
        <taxon>Verrucomicrobiia</taxon>
        <taxon>Verrucomicrobiales</taxon>
        <taxon>Verrucomicrobiaceae</taxon>
        <taxon>Roseimicrobium</taxon>
    </lineage>
</organism>
<gene>
    <name evidence="6" type="ORF">DES53_10253</name>
</gene>
<evidence type="ECO:0000256" key="1">
    <source>
        <dbReference type="ARBA" id="ARBA00010515"/>
    </source>
</evidence>
<name>A0A366HPV1_9BACT</name>
<dbReference type="EMBL" id="QNRR01000002">
    <property type="protein sequence ID" value="RBP45671.1"/>
    <property type="molecule type" value="Genomic_DNA"/>
</dbReference>
<keyword evidence="2" id="KW-0378">Hydrolase</keyword>
<dbReference type="Gene3D" id="3.40.630.10">
    <property type="entry name" value="Zn peptidases"/>
    <property type="match status" value="1"/>
</dbReference>
<dbReference type="Proteomes" id="UP000253426">
    <property type="component" value="Unassembled WGS sequence"/>
</dbReference>
<dbReference type="Gene3D" id="3.40.50.1820">
    <property type="entry name" value="alpha/beta hydrolase"/>
    <property type="match status" value="1"/>
</dbReference>
<feature type="compositionally biased region" description="Low complexity" evidence="3">
    <location>
        <begin position="21"/>
        <end position="37"/>
    </location>
</feature>
<dbReference type="PANTHER" id="PTHR48081">
    <property type="entry name" value="AB HYDROLASE SUPERFAMILY PROTEIN C4A8.06C"/>
    <property type="match status" value="1"/>
</dbReference>
<feature type="domain" description="BD-FAE-like" evidence="5">
    <location>
        <begin position="578"/>
        <end position="791"/>
    </location>
</feature>
<dbReference type="InterPro" id="IPR049492">
    <property type="entry name" value="BD-FAE-like_dom"/>
</dbReference>
<dbReference type="InterPro" id="IPR050300">
    <property type="entry name" value="GDXG_lipolytic_enzyme"/>
</dbReference>
<dbReference type="AlphaFoldDB" id="A0A366HPV1"/>
<protein>
    <submittedName>
        <fullName evidence="6">Zinc carboxypeptidase</fullName>
    </submittedName>
</protein>
<evidence type="ECO:0000313" key="7">
    <source>
        <dbReference type="Proteomes" id="UP000253426"/>
    </source>
</evidence>
<proteinExistence type="inferred from homology"/>
<comment type="similarity">
    <text evidence="1">Belongs to the 'GDXG' lipolytic enzyme family.</text>
</comment>
<feature type="signal peptide" evidence="4">
    <location>
        <begin position="1"/>
        <end position="19"/>
    </location>
</feature>
<dbReference type="RefSeq" id="WP_113957251.1">
    <property type="nucleotide sequence ID" value="NZ_QNRR01000002.1"/>
</dbReference>
<dbReference type="GO" id="GO:0004180">
    <property type="term" value="F:carboxypeptidase activity"/>
    <property type="evidence" value="ECO:0007669"/>
    <property type="project" value="UniProtKB-KW"/>
</dbReference>
<dbReference type="SUPFAM" id="SSF53474">
    <property type="entry name" value="alpha/beta-Hydrolases"/>
    <property type="match status" value="1"/>
</dbReference>
<evidence type="ECO:0000256" key="2">
    <source>
        <dbReference type="ARBA" id="ARBA00022801"/>
    </source>
</evidence>
<evidence type="ECO:0000259" key="5">
    <source>
        <dbReference type="Pfam" id="PF20434"/>
    </source>
</evidence>
<evidence type="ECO:0000256" key="3">
    <source>
        <dbReference type="SAM" id="MobiDB-lite"/>
    </source>
</evidence>
<reference evidence="6 7" key="1">
    <citation type="submission" date="2018-06" db="EMBL/GenBank/DDBJ databases">
        <title>Genomic Encyclopedia of Type Strains, Phase IV (KMG-IV): sequencing the most valuable type-strain genomes for metagenomic binning, comparative biology and taxonomic classification.</title>
        <authorList>
            <person name="Goeker M."/>
        </authorList>
    </citation>
    <scope>NUCLEOTIDE SEQUENCE [LARGE SCALE GENOMIC DNA]</scope>
    <source>
        <strain evidence="6 7">DSM 25532</strain>
    </source>
</reference>
<feature type="chain" id="PRO_5016984446" evidence="4">
    <location>
        <begin position="20"/>
        <end position="857"/>
    </location>
</feature>
<feature type="region of interest" description="Disordered" evidence="3">
    <location>
        <begin position="21"/>
        <end position="41"/>
    </location>
</feature>
<dbReference type="Pfam" id="PF20434">
    <property type="entry name" value="BD-FAE"/>
    <property type="match status" value="1"/>
</dbReference>
<dbReference type="PANTHER" id="PTHR48081:SF30">
    <property type="entry name" value="ACETYL-HYDROLASE LIPR-RELATED"/>
    <property type="match status" value="1"/>
</dbReference>
<keyword evidence="6" id="KW-0645">Protease</keyword>
<dbReference type="GO" id="GO:0004806">
    <property type="term" value="F:triacylglycerol lipase activity"/>
    <property type="evidence" value="ECO:0007669"/>
    <property type="project" value="TreeGrafter"/>
</dbReference>
<keyword evidence="7" id="KW-1185">Reference proteome</keyword>
<evidence type="ECO:0000313" key="6">
    <source>
        <dbReference type="EMBL" id="RBP45671.1"/>
    </source>
</evidence>
<comment type="caution">
    <text evidence="6">The sequence shown here is derived from an EMBL/GenBank/DDBJ whole genome shotgun (WGS) entry which is preliminary data.</text>
</comment>
<dbReference type="InterPro" id="IPR029058">
    <property type="entry name" value="AB_hydrolase_fold"/>
</dbReference>
<keyword evidence="6" id="KW-0121">Carboxypeptidase</keyword>
<keyword evidence="4" id="KW-0732">Signal</keyword>
<dbReference type="OrthoDB" id="289639at2"/>
<evidence type="ECO:0000256" key="4">
    <source>
        <dbReference type="SAM" id="SignalP"/>
    </source>
</evidence>
<dbReference type="SUPFAM" id="SSF53187">
    <property type="entry name" value="Zn-dependent exopeptidases"/>
    <property type="match status" value="1"/>
</dbReference>
<sequence length="857" mass="94807">MKRHLLSLFGILIAHASQAAPPAEPANAPQEEQAQAATRAKYPLVPRLTQDEYEATLRHWRTKHPKTFTFQKRDESPEGFPIYLAKVTDMSVPDVDKQVCLVTALHSGPEHSGATACLALMEWLLGDSPEAAETRRRQIVLFMPVINPMAMFHTDRFRNSKGVDPYTSLGPLGKSLDVRHLMLMNEVSAPEIGAVLSVMDEYQPEVHADLHGIGLQEYAPEQLGQRRLYQGQMMTEVTGSAYSNFTLRPWDWRVTEAMITAGREAGFPSDRFEADAQRSFSGPEVAAQAGRLWSGQPLFYTSQYGYFKYHTMILAMEVAWEESAVARMRGLLRLGNKTWEDERAPGYPVQRMKSLVGHFITTWGRNATERRASRAELWPAQEHAGMGFLYPETWGRTTLVCATSPEAKKALQGDYKTLPSRIAPLIGTEQAAALETFLSSGPEIKVALDAAMTKQSAEPIPELKHGIGFRLRLPTLKPGKLDVRLNGVALSESSEDGYEAWSADGWTQVQVQVPPAKAAASSLYFITCAYQPEEKRVTGWLPPKEVREDLKSDVAHELLPNLTEVPYGAHFRQTLDLWQTKSQKPAPLVLYIHGGGWNAGDKNDIHRHLDVKRLLDTGISVASVNYRFIRDAQAESAPPPVQQPVHPPVQWPLQDAARALQLLRSRAGEWGLDPRRIGATGVSAGGCTALWLGLHDDLAKSDPKDAIARESTRLSAVAVKAAQTTLDPQLMLEWMPGSNYGGHAFGLQKKGMSRPDAFPPFLKARTELQPLIDEYSPLHHLSTGDPPLLLYYPRQAEIGAMEKGSPQSDPAHSALFGALMVEPAKAAGVPLHLLYPGGPKTEDDSMEAFLIRHLTPR</sequence>
<accession>A0A366HPV1</accession>